<protein>
    <recommendedName>
        <fullName evidence="9">Bifunctional protein FolD</fullName>
    </recommendedName>
    <domain>
        <recommendedName>
            <fullName evidence="9">Methylenetetrahydrofolate dehydrogenase</fullName>
            <ecNumber evidence="9">1.5.1.5</ecNumber>
        </recommendedName>
    </domain>
    <domain>
        <recommendedName>
            <fullName evidence="9">Methenyltetrahydrofolate cyclohydrolase</fullName>
            <ecNumber evidence="9">3.5.4.9</ecNumber>
        </recommendedName>
    </domain>
</protein>
<comment type="caution">
    <text evidence="9">Lacks conserved residue(s) required for the propagation of feature annotation.</text>
</comment>
<sequence>MKILDGKYVSQKVRDSIKKEIAEIKEETKRVPGLAVIQAGDNLASKIYVNSKIKQCAEVGIESKNFIMPADVTEKELLEKIQLLNNDEEVDGILVQLPLPDHIDTPTIIEAIDINKDVDGFKPENLGKVVLGDKTALISCTPAGILTLLKEYEIPLEGKDIVVIGRSNIVGKPMTALLINEGATVTVCNSKTKNLAEKTKNADVVIVAIGKANFLKGDMIKQDAIIIDVGINRDENNKICGDVDFESVKDKVSFITPVPGGVGPMTIAMLLNNTLKAFKIGKKI</sequence>
<dbReference type="HAMAP" id="MF_01576">
    <property type="entry name" value="THF_DHG_CYH"/>
    <property type="match status" value="1"/>
</dbReference>
<dbReference type="EMBL" id="JAVIKH010000008">
    <property type="protein sequence ID" value="MDX8336246.1"/>
    <property type="molecule type" value="Genomic_DNA"/>
</dbReference>
<feature type="binding site" evidence="9">
    <location>
        <begin position="165"/>
        <end position="167"/>
    </location>
    <ligand>
        <name>NADP(+)</name>
        <dbReference type="ChEBI" id="CHEBI:58349"/>
    </ligand>
</feature>
<feature type="domain" description="Tetrahydrofolate dehydrogenase/cyclohydrolase NAD(P)-binding" evidence="11">
    <location>
        <begin position="139"/>
        <end position="279"/>
    </location>
</feature>
<keyword evidence="3 9" id="KW-0658">Purine biosynthesis</keyword>
<keyword evidence="7 9" id="KW-0486">Methionine biosynthesis</keyword>
<dbReference type="InterPro" id="IPR020630">
    <property type="entry name" value="THF_DH/CycHdrlase_cat_dom"/>
</dbReference>
<dbReference type="RefSeq" id="WP_320313651.1">
    <property type="nucleotide sequence ID" value="NZ_JAVIKH010000008.1"/>
</dbReference>
<dbReference type="GO" id="GO:0004477">
    <property type="term" value="F:methenyltetrahydrofolate cyclohydrolase activity"/>
    <property type="evidence" value="ECO:0007669"/>
    <property type="project" value="UniProtKB-EC"/>
</dbReference>
<comment type="pathway">
    <text evidence="1 9">One-carbon metabolism; tetrahydrofolate interconversion.</text>
</comment>
<dbReference type="SUPFAM" id="SSF53223">
    <property type="entry name" value="Aminoacid dehydrogenase-like, N-terminal domain"/>
    <property type="match status" value="1"/>
</dbReference>
<dbReference type="InterPro" id="IPR000672">
    <property type="entry name" value="THF_DH/CycHdrlase"/>
</dbReference>
<dbReference type="InterPro" id="IPR020631">
    <property type="entry name" value="THF_DH/CycHdrlase_NAD-bd_dom"/>
</dbReference>
<dbReference type="Gene3D" id="3.40.50.10860">
    <property type="entry name" value="Leucine Dehydrogenase, chain A, domain 1"/>
    <property type="match status" value="1"/>
</dbReference>
<dbReference type="NCBIfam" id="NF010783">
    <property type="entry name" value="PRK14186.1"/>
    <property type="match status" value="1"/>
</dbReference>
<evidence type="ECO:0000313" key="12">
    <source>
        <dbReference type="EMBL" id="MDX8336246.1"/>
    </source>
</evidence>
<dbReference type="EC" id="1.5.1.5" evidence="9"/>
<gene>
    <name evidence="9 12" type="primary">folD</name>
    <name evidence="12" type="ORF">RFV38_07030</name>
</gene>
<evidence type="ECO:0000256" key="2">
    <source>
        <dbReference type="ARBA" id="ARBA00022563"/>
    </source>
</evidence>
<dbReference type="PROSITE" id="PS00767">
    <property type="entry name" value="THF_DHG_CYH_2"/>
    <property type="match status" value="1"/>
</dbReference>
<evidence type="ECO:0000256" key="6">
    <source>
        <dbReference type="ARBA" id="ARBA00023002"/>
    </source>
</evidence>
<evidence type="ECO:0000259" key="11">
    <source>
        <dbReference type="Pfam" id="PF02882"/>
    </source>
</evidence>
<keyword evidence="9" id="KW-0028">Amino-acid biosynthesis</keyword>
<keyword evidence="6 9" id="KW-0560">Oxidoreductase</keyword>
<dbReference type="GO" id="GO:0004488">
    <property type="term" value="F:methylenetetrahydrofolate dehydrogenase (NADP+) activity"/>
    <property type="evidence" value="ECO:0007669"/>
    <property type="project" value="UniProtKB-EC"/>
</dbReference>
<dbReference type="PRINTS" id="PR00085">
    <property type="entry name" value="THFDHDRGNASE"/>
</dbReference>
<dbReference type="Pfam" id="PF00763">
    <property type="entry name" value="THF_DHG_CYH"/>
    <property type="match status" value="1"/>
</dbReference>
<comment type="catalytic activity">
    <reaction evidence="9">
        <text>(6R)-5,10-methylene-5,6,7,8-tetrahydrofolate + NADP(+) = (6R)-5,10-methenyltetrahydrofolate + NADPH</text>
        <dbReference type="Rhea" id="RHEA:22812"/>
        <dbReference type="ChEBI" id="CHEBI:15636"/>
        <dbReference type="ChEBI" id="CHEBI:57455"/>
        <dbReference type="ChEBI" id="CHEBI:57783"/>
        <dbReference type="ChEBI" id="CHEBI:58349"/>
        <dbReference type="EC" id="1.5.1.5"/>
    </reaction>
</comment>
<dbReference type="InterPro" id="IPR046346">
    <property type="entry name" value="Aminoacid_DH-like_N_sf"/>
</dbReference>
<keyword evidence="9" id="KW-0368">Histidine biosynthesis</keyword>
<evidence type="ECO:0000256" key="5">
    <source>
        <dbReference type="ARBA" id="ARBA00022857"/>
    </source>
</evidence>
<organism evidence="12 13">
    <name type="scientific">Candidatus Cetobacterium colombiensis</name>
    <dbReference type="NCBI Taxonomy" id="3073100"/>
    <lineage>
        <taxon>Bacteria</taxon>
        <taxon>Fusobacteriati</taxon>
        <taxon>Fusobacteriota</taxon>
        <taxon>Fusobacteriia</taxon>
        <taxon>Fusobacteriales</taxon>
        <taxon>Fusobacteriaceae</taxon>
        <taxon>Cetobacterium</taxon>
    </lineage>
</organism>
<dbReference type="CDD" id="cd01080">
    <property type="entry name" value="NAD_bind_m-THF_DH_Cyclohyd"/>
    <property type="match status" value="1"/>
</dbReference>
<accession>A0ABU4WCF4</accession>
<dbReference type="PANTHER" id="PTHR48099">
    <property type="entry name" value="C-1-TETRAHYDROFOLATE SYNTHASE, CYTOPLASMIC-RELATED"/>
    <property type="match status" value="1"/>
</dbReference>
<dbReference type="PANTHER" id="PTHR48099:SF5">
    <property type="entry name" value="C-1-TETRAHYDROFOLATE SYNTHASE, CYTOPLASMIC"/>
    <property type="match status" value="1"/>
</dbReference>
<evidence type="ECO:0000256" key="3">
    <source>
        <dbReference type="ARBA" id="ARBA00022755"/>
    </source>
</evidence>
<name>A0ABU4WCF4_9FUSO</name>
<dbReference type="EC" id="3.5.4.9" evidence="9"/>
<evidence type="ECO:0000256" key="8">
    <source>
        <dbReference type="ARBA" id="ARBA00023268"/>
    </source>
</evidence>
<keyword evidence="8 9" id="KW-0511">Multifunctional enzyme</keyword>
<feature type="binding site" evidence="9">
    <location>
        <position position="231"/>
    </location>
    <ligand>
        <name>NADP(+)</name>
        <dbReference type="ChEBI" id="CHEBI:58349"/>
    </ligand>
</feature>
<dbReference type="PROSITE" id="PS00766">
    <property type="entry name" value="THF_DHG_CYH_1"/>
    <property type="match status" value="1"/>
</dbReference>
<comment type="catalytic activity">
    <reaction evidence="9">
        <text>(6R)-5,10-methenyltetrahydrofolate + H2O = (6R)-10-formyltetrahydrofolate + H(+)</text>
        <dbReference type="Rhea" id="RHEA:23700"/>
        <dbReference type="ChEBI" id="CHEBI:15377"/>
        <dbReference type="ChEBI" id="CHEBI:15378"/>
        <dbReference type="ChEBI" id="CHEBI:57455"/>
        <dbReference type="ChEBI" id="CHEBI:195366"/>
        <dbReference type="EC" id="3.5.4.9"/>
    </reaction>
</comment>
<dbReference type="Pfam" id="PF02882">
    <property type="entry name" value="THF_DHG_CYH_C"/>
    <property type="match status" value="1"/>
</dbReference>
<keyword evidence="13" id="KW-1185">Reference proteome</keyword>
<proteinExistence type="inferred from homology"/>
<comment type="subunit">
    <text evidence="9">Homodimer.</text>
</comment>
<dbReference type="Proteomes" id="UP001279681">
    <property type="component" value="Unassembled WGS sequence"/>
</dbReference>
<keyword evidence="5 9" id="KW-0521">NADP</keyword>
<dbReference type="InterPro" id="IPR036291">
    <property type="entry name" value="NAD(P)-bd_dom_sf"/>
</dbReference>
<dbReference type="InterPro" id="IPR020867">
    <property type="entry name" value="THF_DH/CycHdrlase_CS"/>
</dbReference>
<comment type="function">
    <text evidence="9">Catalyzes the oxidation of 5,10-methylenetetrahydrofolate to 5,10-methenyltetrahydrofolate and then the hydrolysis of 5,10-methenyltetrahydrofolate to 10-formyltetrahydrofolate.</text>
</comment>
<comment type="caution">
    <text evidence="12">The sequence shown here is derived from an EMBL/GenBank/DDBJ whole genome shotgun (WGS) entry which is preliminary data.</text>
</comment>
<reference evidence="13" key="1">
    <citation type="submission" date="2023-07" db="EMBL/GenBank/DDBJ databases">
        <authorList>
            <person name="Colorado M.A."/>
            <person name="Villamil L.M."/>
            <person name="Melo J.F."/>
            <person name="Rodriguez J.A."/>
            <person name="Ruiz R.Y."/>
        </authorList>
    </citation>
    <scope>NUCLEOTIDE SEQUENCE [LARGE SCALE GENOMIC DNA]</scope>
    <source>
        <strain evidence="13">C33</strain>
    </source>
</reference>
<evidence type="ECO:0000256" key="9">
    <source>
        <dbReference type="HAMAP-Rule" id="MF_01576"/>
    </source>
</evidence>
<dbReference type="Gene3D" id="3.40.50.720">
    <property type="entry name" value="NAD(P)-binding Rossmann-like Domain"/>
    <property type="match status" value="1"/>
</dbReference>
<keyword evidence="4 9" id="KW-0378">Hydrolase</keyword>
<evidence type="ECO:0000256" key="7">
    <source>
        <dbReference type="ARBA" id="ARBA00023167"/>
    </source>
</evidence>
<evidence type="ECO:0000256" key="4">
    <source>
        <dbReference type="ARBA" id="ARBA00022801"/>
    </source>
</evidence>
<evidence type="ECO:0000256" key="1">
    <source>
        <dbReference type="ARBA" id="ARBA00004777"/>
    </source>
</evidence>
<feature type="domain" description="Tetrahydrofolate dehydrogenase/cyclohydrolase catalytic" evidence="10">
    <location>
        <begin position="4"/>
        <end position="119"/>
    </location>
</feature>
<comment type="similarity">
    <text evidence="9">Belongs to the tetrahydrofolate dehydrogenase/cyclohydrolase family.</text>
</comment>
<evidence type="ECO:0000259" key="10">
    <source>
        <dbReference type="Pfam" id="PF00763"/>
    </source>
</evidence>
<dbReference type="NCBIfam" id="NF008058">
    <property type="entry name" value="PRK10792.1"/>
    <property type="match status" value="1"/>
</dbReference>
<keyword evidence="2 9" id="KW-0554">One-carbon metabolism</keyword>
<dbReference type="SUPFAM" id="SSF51735">
    <property type="entry name" value="NAD(P)-binding Rossmann-fold domains"/>
    <property type="match status" value="1"/>
</dbReference>
<evidence type="ECO:0000313" key="13">
    <source>
        <dbReference type="Proteomes" id="UP001279681"/>
    </source>
</evidence>